<proteinExistence type="predicted"/>
<evidence type="ECO:0000313" key="3">
    <source>
        <dbReference type="Proteomes" id="UP000299102"/>
    </source>
</evidence>
<gene>
    <name evidence="2" type="ORF">EVAR_5299_1</name>
</gene>
<dbReference type="EMBL" id="BGZK01000073">
    <property type="protein sequence ID" value="GBP15600.1"/>
    <property type="molecule type" value="Genomic_DNA"/>
</dbReference>
<accession>A0A4C1TNN6</accession>
<reference evidence="2 3" key="1">
    <citation type="journal article" date="2019" name="Commun. Biol.">
        <title>The bagworm genome reveals a unique fibroin gene that provides high tensile strength.</title>
        <authorList>
            <person name="Kono N."/>
            <person name="Nakamura H."/>
            <person name="Ohtoshi R."/>
            <person name="Tomita M."/>
            <person name="Numata K."/>
            <person name="Arakawa K."/>
        </authorList>
    </citation>
    <scope>NUCLEOTIDE SEQUENCE [LARGE SCALE GENOMIC DNA]</scope>
</reference>
<feature type="region of interest" description="Disordered" evidence="1">
    <location>
        <begin position="79"/>
        <end position="105"/>
    </location>
</feature>
<sequence length="105" mass="11852">MVFSDIEPGPYNKTGAAICHVIGPLKNYRENDYRYPSAKLKYCITRLTRRVHVTFQPRGTRFHPLTTCELNNEQFELDNNTRSAPRGHVNPSAPAVLSALRPAPS</sequence>
<dbReference type="AlphaFoldDB" id="A0A4C1TNN6"/>
<keyword evidence="3" id="KW-1185">Reference proteome</keyword>
<evidence type="ECO:0000313" key="2">
    <source>
        <dbReference type="EMBL" id="GBP15600.1"/>
    </source>
</evidence>
<organism evidence="2 3">
    <name type="scientific">Eumeta variegata</name>
    <name type="common">Bagworm moth</name>
    <name type="synonym">Eumeta japonica</name>
    <dbReference type="NCBI Taxonomy" id="151549"/>
    <lineage>
        <taxon>Eukaryota</taxon>
        <taxon>Metazoa</taxon>
        <taxon>Ecdysozoa</taxon>
        <taxon>Arthropoda</taxon>
        <taxon>Hexapoda</taxon>
        <taxon>Insecta</taxon>
        <taxon>Pterygota</taxon>
        <taxon>Neoptera</taxon>
        <taxon>Endopterygota</taxon>
        <taxon>Lepidoptera</taxon>
        <taxon>Glossata</taxon>
        <taxon>Ditrysia</taxon>
        <taxon>Tineoidea</taxon>
        <taxon>Psychidae</taxon>
        <taxon>Oiketicinae</taxon>
        <taxon>Eumeta</taxon>
    </lineage>
</organism>
<name>A0A4C1TNN6_EUMVA</name>
<protein>
    <submittedName>
        <fullName evidence="2">Uncharacterized protein</fullName>
    </submittedName>
</protein>
<dbReference type="Proteomes" id="UP000299102">
    <property type="component" value="Unassembled WGS sequence"/>
</dbReference>
<comment type="caution">
    <text evidence="2">The sequence shown here is derived from an EMBL/GenBank/DDBJ whole genome shotgun (WGS) entry which is preliminary data.</text>
</comment>
<evidence type="ECO:0000256" key="1">
    <source>
        <dbReference type="SAM" id="MobiDB-lite"/>
    </source>
</evidence>